<dbReference type="EMBL" id="QXFZ01001418">
    <property type="protein sequence ID" value="KAE9090844.1"/>
    <property type="molecule type" value="Genomic_DNA"/>
</dbReference>
<evidence type="ECO:0000313" key="8">
    <source>
        <dbReference type="EMBL" id="KAE9344049.1"/>
    </source>
</evidence>
<dbReference type="Proteomes" id="UP000441208">
    <property type="component" value="Unassembled WGS sequence"/>
</dbReference>
<keyword evidence="10" id="KW-1185">Reference proteome</keyword>
<evidence type="ECO:0000313" key="3">
    <source>
        <dbReference type="EMBL" id="KAE9121139.1"/>
    </source>
</evidence>
<evidence type="ECO:0000313" key="6">
    <source>
        <dbReference type="EMBL" id="KAE9238506.1"/>
    </source>
</evidence>
<dbReference type="EMBL" id="QXGE01001199">
    <property type="protein sequence ID" value="KAE9296185.1"/>
    <property type="molecule type" value="Genomic_DNA"/>
</dbReference>
<reference evidence="9 10" key="1">
    <citation type="submission" date="2018-08" db="EMBL/GenBank/DDBJ databases">
        <title>Genomic investigation of the strawberry pathogen Phytophthora fragariae indicates pathogenicity is determined by transcriptional variation in three key races.</title>
        <authorList>
            <person name="Adams T.M."/>
            <person name="Armitage A.D."/>
            <person name="Sobczyk M.K."/>
            <person name="Bates H.J."/>
            <person name="Dunwell J.M."/>
            <person name="Nellist C.F."/>
            <person name="Harrison R.J."/>
        </authorList>
    </citation>
    <scope>NUCLEOTIDE SEQUENCE [LARGE SCALE GENOMIC DNA]</scope>
    <source>
        <strain evidence="7 11">A4</strain>
        <strain evidence="6 12">BC-1</strain>
        <strain evidence="5 15">BC-23</strain>
        <strain evidence="4 10">NOV-27</strain>
        <strain evidence="3 13">NOV-5</strain>
        <strain evidence="2 14">NOV-71</strain>
        <strain evidence="8 16">NOV-77</strain>
        <strain evidence="1 9">NOV-9</strain>
    </source>
</reference>
<evidence type="ECO:0000313" key="10">
    <source>
        <dbReference type="Proteomes" id="UP000433483"/>
    </source>
</evidence>
<name>A0A6A3R663_9STRA</name>
<organism evidence="2 14">
    <name type="scientific">Phytophthora fragariae</name>
    <dbReference type="NCBI Taxonomy" id="53985"/>
    <lineage>
        <taxon>Eukaryota</taxon>
        <taxon>Sar</taxon>
        <taxon>Stramenopiles</taxon>
        <taxon>Oomycota</taxon>
        <taxon>Peronosporomycetes</taxon>
        <taxon>Peronosporales</taxon>
        <taxon>Peronosporaceae</taxon>
        <taxon>Phytophthora</taxon>
    </lineage>
</organism>
<evidence type="ECO:0000313" key="2">
    <source>
        <dbReference type="EMBL" id="KAE9090844.1"/>
    </source>
</evidence>
<dbReference type="Proteomes" id="UP000440367">
    <property type="component" value="Unassembled WGS sequence"/>
</dbReference>
<evidence type="ECO:0000313" key="5">
    <source>
        <dbReference type="EMBL" id="KAE9209980.1"/>
    </source>
</evidence>
<proteinExistence type="predicted"/>
<dbReference type="Proteomes" id="UP000476176">
    <property type="component" value="Unassembled WGS sequence"/>
</dbReference>
<protein>
    <submittedName>
        <fullName evidence="2">Uncharacterized protein</fullName>
    </submittedName>
</protein>
<dbReference type="Proteomes" id="UP000440732">
    <property type="component" value="Unassembled WGS sequence"/>
</dbReference>
<dbReference type="AlphaFoldDB" id="A0A6A3R663"/>
<sequence length="78" mass="8181">MIPLIAVIASVVTVSPPPLDSSAGAKSNPQLIFLSSSCCAALCWPLRIPRLAVTPSKSYSLLLLRCIGLVEFAGVSRL</sequence>
<evidence type="ECO:0000313" key="9">
    <source>
        <dbReference type="Proteomes" id="UP000429523"/>
    </source>
</evidence>
<dbReference type="Proteomes" id="UP000433483">
    <property type="component" value="Unassembled WGS sequence"/>
</dbReference>
<evidence type="ECO:0000313" key="1">
    <source>
        <dbReference type="EMBL" id="KAE8926692.1"/>
    </source>
</evidence>
<dbReference type="EMBL" id="QXFY01000449">
    <property type="protein sequence ID" value="KAE9344049.1"/>
    <property type="molecule type" value="Genomic_DNA"/>
</dbReference>
<evidence type="ECO:0000313" key="4">
    <source>
        <dbReference type="EMBL" id="KAE9192512.1"/>
    </source>
</evidence>
<dbReference type="EMBL" id="QXGD01000470">
    <property type="protein sequence ID" value="KAE9238506.1"/>
    <property type="molecule type" value="Genomic_DNA"/>
</dbReference>
<evidence type="ECO:0000313" key="11">
    <source>
        <dbReference type="Proteomes" id="UP000437068"/>
    </source>
</evidence>
<accession>A0A6A3R663</accession>
<evidence type="ECO:0000313" key="13">
    <source>
        <dbReference type="Proteomes" id="UP000440732"/>
    </source>
</evidence>
<dbReference type="EMBL" id="QXGF01001992">
    <property type="protein sequence ID" value="KAE8926692.1"/>
    <property type="molecule type" value="Genomic_DNA"/>
</dbReference>
<dbReference type="EMBL" id="QXGC01001149">
    <property type="protein sequence ID" value="KAE9209980.1"/>
    <property type="molecule type" value="Genomic_DNA"/>
</dbReference>
<comment type="caution">
    <text evidence="2">The sequence shown here is derived from an EMBL/GenBank/DDBJ whole genome shotgun (WGS) entry which is preliminary data.</text>
</comment>
<evidence type="ECO:0000313" key="15">
    <source>
        <dbReference type="Proteomes" id="UP000476176"/>
    </source>
</evidence>
<dbReference type="EMBL" id="QXGB01001338">
    <property type="protein sequence ID" value="KAE9192512.1"/>
    <property type="molecule type" value="Genomic_DNA"/>
</dbReference>
<dbReference type="Proteomes" id="UP000429523">
    <property type="component" value="Unassembled WGS sequence"/>
</dbReference>
<evidence type="ECO:0000313" key="12">
    <source>
        <dbReference type="Proteomes" id="UP000440367"/>
    </source>
</evidence>
<evidence type="ECO:0000313" key="7">
    <source>
        <dbReference type="EMBL" id="KAE9296185.1"/>
    </source>
</evidence>
<dbReference type="Proteomes" id="UP000437068">
    <property type="component" value="Unassembled WGS sequence"/>
</dbReference>
<gene>
    <name evidence="7" type="ORF">PF001_g16973</name>
    <name evidence="6" type="ORF">PF002_g10637</name>
    <name evidence="5" type="ORF">PF004_g16312</name>
    <name evidence="4" type="ORF">PF005_g18432</name>
    <name evidence="3" type="ORF">PF006_g17972</name>
    <name evidence="2" type="ORF">PF007_g19092</name>
    <name evidence="8" type="ORF">PF008_g9404</name>
    <name evidence="1" type="ORF">PF009_g23126</name>
</gene>
<evidence type="ECO:0000313" key="16">
    <source>
        <dbReference type="Proteomes" id="UP000486351"/>
    </source>
</evidence>
<evidence type="ECO:0000313" key="14">
    <source>
        <dbReference type="Proteomes" id="UP000441208"/>
    </source>
</evidence>
<dbReference type="EMBL" id="QXGA01001361">
    <property type="protein sequence ID" value="KAE9121139.1"/>
    <property type="molecule type" value="Genomic_DNA"/>
</dbReference>
<dbReference type="Proteomes" id="UP000486351">
    <property type="component" value="Unassembled WGS sequence"/>
</dbReference>